<keyword evidence="3" id="KW-0698">rRNA processing</keyword>
<dbReference type="AlphaFoldDB" id="A0A0N0NQU2"/>
<protein>
    <submittedName>
        <fullName evidence="7">U3 small nucleolar RNA-associated protein 6</fullName>
    </submittedName>
</protein>
<dbReference type="VEuPathDB" id="FungiDB:AB675_8786"/>
<dbReference type="STRING" id="1664694.A0A0N0NQU2"/>
<evidence type="ECO:0000256" key="3">
    <source>
        <dbReference type="ARBA" id="ARBA00022552"/>
    </source>
</evidence>
<dbReference type="EMBL" id="LFJN01000003">
    <property type="protein sequence ID" value="KPI44321.1"/>
    <property type="molecule type" value="Genomic_DNA"/>
</dbReference>
<evidence type="ECO:0000313" key="8">
    <source>
        <dbReference type="Proteomes" id="UP000038010"/>
    </source>
</evidence>
<dbReference type="OrthoDB" id="28112at2759"/>
<comment type="caution">
    <text evidence="7">The sequence shown here is derived from an EMBL/GenBank/DDBJ whole genome shotgun (WGS) entry which is preliminary data.</text>
</comment>
<evidence type="ECO:0000313" key="7">
    <source>
        <dbReference type="EMBL" id="KPI44321.1"/>
    </source>
</evidence>
<evidence type="ECO:0000259" key="6">
    <source>
        <dbReference type="Pfam" id="PF08640"/>
    </source>
</evidence>
<keyword evidence="5" id="KW-0539">Nucleus</keyword>
<dbReference type="InterPro" id="IPR003107">
    <property type="entry name" value="HAT"/>
</dbReference>
<dbReference type="SUPFAM" id="SSF48452">
    <property type="entry name" value="TPR-like"/>
    <property type="match status" value="1"/>
</dbReference>
<dbReference type="Pfam" id="PF08640">
    <property type="entry name" value="U3_assoc_6"/>
    <property type="match status" value="1"/>
</dbReference>
<sequence length="383" mass="43427">MAAASDKARFFLEQSVPELKELEKKKIFTAEEISKIARQRSDFEHKINARGSTATDYLRYAEFETNVDALRKKRMKRMGIRSTSHNGQRRIFFVLDRATKKHPSDVGLWLQAIEYAKAQKANKKLQQLFTSVLRLHPTRPELWIYAAQFAMEENGNMTEARGYMQRGLRFNKNKKSLWTQYLRLEMSYIAKIQARREILGIAAAEADSSGRAQEAAPASITTGDVVPEEEGDQVDSRALQALDNVPAQSGAIPIAVFDAAMEQFDNDEDVVAELLKALEDYEHLEVLGKIVRHIRNTIDGGSKKPWLVCICDIWLPVIGMTPNSEAFPAAFRSALQQLRSAQKQFKHSLELSYWAKRWLQRIAEVEDLDPALLTVATAVSQTL</sequence>
<dbReference type="GO" id="GO:0032040">
    <property type="term" value="C:small-subunit processome"/>
    <property type="evidence" value="ECO:0007669"/>
    <property type="project" value="TreeGrafter"/>
</dbReference>
<keyword evidence="4" id="KW-0677">Repeat</keyword>
<reference evidence="7 8" key="1">
    <citation type="submission" date="2015-06" db="EMBL/GenBank/DDBJ databases">
        <title>Draft genome of the ant-associated black yeast Phialophora attae CBS 131958.</title>
        <authorList>
            <person name="Moreno L.F."/>
            <person name="Stielow B.J."/>
            <person name="de Hoog S."/>
            <person name="Vicente V.A."/>
            <person name="Weiss V.A."/>
            <person name="de Vries M."/>
            <person name="Cruz L.M."/>
            <person name="Souza E.M."/>
        </authorList>
    </citation>
    <scope>NUCLEOTIDE SEQUENCE [LARGE SCALE GENOMIC DNA]</scope>
    <source>
        <strain evidence="7 8">CBS 131958</strain>
    </source>
</reference>
<dbReference type="GO" id="GO:0030515">
    <property type="term" value="F:snoRNA binding"/>
    <property type="evidence" value="ECO:0007669"/>
    <property type="project" value="InterPro"/>
</dbReference>
<dbReference type="Proteomes" id="UP000038010">
    <property type="component" value="Unassembled WGS sequence"/>
</dbReference>
<dbReference type="InterPro" id="IPR013949">
    <property type="entry name" value="Utp6"/>
</dbReference>
<dbReference type="RefSeq" id="XP_018004284.1">
    <property type="nucleotide sequence ID" value="XM_018149262.1"/>
</dbReference>
<dbReference type="GO" id="GO:0034388">
    <property type="term" value="C:Pwp2p-containing subcomplex of 90S preribosome"/>
    <property type="evidence" value="ECO:0007669"/>
    <property type="project" value="TreeGrafter"/>
</dbReference>
<evidence type="ECO:0000256" key="5">
    <source>
        <dbReference type="ARBA" id="ARBA00023242"/>
    </source>
</evidence>
<dbReference type="SMART" id="SM00386">
    <property type="entry name" value="HAT"/>
    <property type="match status" value="3"/>
</dbReference>
<dbReference type="GeneID" id="28741142"/>
<organism evidence="7 8">
    <name type="scientific">Cyphellophora attinorum</name>
    <dbReference type="NCBI Taxonomy" id="1664694"/>
    <lineage>
        <taxon>Eukaryota</taxon>
        <taxon>Fungi</taxon>
        <taxon>Dikarya</taxon>
        <taxon>Ascomycota</taxon>
        <taxon>Pezizomycotina</taxon>
        <taxon>Eurotiomycetes</taxon>
        <taxon>Chaetothyriomycetidae</taxon>
        <taxon>Chaetothyriales</taxon>
        <taxon>Cyphellophoraceae</taxon>
        <taxon>Cyphellophora</taxon>
    </lineage>
</organism>
<evidence type="ECO:0000256" key="2">
    <source>
        <dbReference type="ARBA" id="ARBA00010734"/>
    </source>
</evidence>
<gene>
    <name evidence="7" type="ORF">AB675_8786</name>
</gene>
<dbReference type="PANTHER" id="PTHR23271">
    <property type="entry name" value="HEPATOCELLULAR CARCINOMA-ASSOCIATED ANTIGEN 66"/>
    <property type="match status" value="1"/>
</dbReference>
<dbReference type="PANTHER" id="PTHR23271:SF1">
    <property type="entry name" value="U3 SMALL NUCLEOLAR RNA-ASSOCIATED PROTEIN 6 HOMOLOG"/>
    <property type="match status" value="1"/>
</dbReference>
<dbReference type="GO" id="GO:0000462">
    <property type="term" value="P:maturation of SSU-rRNA from tricistronic rRNA transcript (SSU-rRNA, 5.8S rRNA, LSU-rRNA)"/>
    <property type="evidence" value="ECO:0007669"/>
    <property type="project" value="InterPro"/>
</dbReference>
<dbReference type="Gene3D" id="1.25.40.10">
    <property type="entry name" value="Tetratricopeptide repeat domain"/>
    <property type="match status" value="1"/>
</dbReference>
<comment type="subcellular location">
    <subcellularLocation>
        <location evidence="1">Nucleus</location>
        <location evidence="1">Nucleolus</location>
    </subcellularLocation>
</comment>
<dbReference type="InterPro" id="IPR011990">
    <property type="entry name" value="TPR-like_helical_dom_sf"/>
</dbReference>
<proteinExistence type="inferred from homology"/>
<feature type="domain" description="U3 small nucleolar RNA-associated protein 6 N-terminal" evidence="6">
    <location>
        <begin position="12"/>
        <end position="85"/>
    </location>
</feature>
<evidence type="ECO:0000256" key="1">
    <source>
        <dbReference type="ARBA" id="ARBA00004604"/>
    </source>
</evidence>
<comment type="similarity">
    <text evidence="2">Belongs to the UTP6 family.</text>
</comment>
<name>A0A0N0NQU2_9EURO</name>
<accession>A0A0N0NQU2</accession>
<evidence type="ECO:0000256" key="4">
    <source>
        <dbReference type="ARBA" id="ARBA00022737"/>
    </source>
</evidence>
<dbReference type="Pfam" id="PF23240">
    <property type="entry name" value="HAT_PRP39_N"/>
    <property type="match status" value="1"/>
</dbReference>
<dbReference type="InterPro" id="IPR055347">
    <property type="entry name" value="UTP6_N"/>
</dbReference>
<keyword evidence="8" id="KW-1185">Reference proteome</keyword>